<organism evidence="3 4">
    <name type="scientific">Halohasta litchfieldiae</name>
    <dbReference type="NCBI Taxonomy" id="1073996"/>
    <lineage>
        <taxon>Archaea</taxon>
        <taxon>Methanobacteriati</taxon>
        <taxon>Methanobacteriota</taxon>
        <taxon>Stenosarchaea group</taxon>
        <taxon>Halobacteria</taxon>
        <taxon>Halobacteriales</taxon>
        <taxon>Haloferacaceae</taxon>
        <taxon>Halohasta</taxon>
    </lineage>
</organism>
<dbReference type="Pfam" id="PF00534">
    <property type="entry name" value="Glycos_transf_1"/>
    <property type="match status" value="1"/>
</dbReference>
<dbReference type="STRING" id="1073996.SAMN05444271_1415"/>
<dbReference type="Proteomes" id="UP000198888">
    <property type="component" value="Unassembled WGS sequence"/>
</dbReference>
<dbReference type="EMBL" id="FNYR01000041">
    <property type="protein sequence ID" value="SEJ29320.1"/>
    <property type="molecule type" value="Genomic_DNA"/>
</dbReference>
<dbReference type="AlphaFoldDB" id="A0A1H6XWV1"/>
<reference evidence="3 4" key="1">
    <citation type="submission" date="2016-10" db="EMBL/GenBank/DDBJ databases">
        <authorList>
            <person name="de Groot N.N."/>
        </authorList>
    </citation>
    <scope>NUCLEOTIDE SEQUENCE [LARGE SCALE GENOMIC DNA]</scope>
    <source>
        <strain evidence="3 4">DSM 22187</strain>
    </source>
</reference>
<name>A0A1H6XWV1_9EURY</name>
<dbReference type="KEGG" id="hae:halTADL_2408"/>
<evidence type="ECO:0000259" key="2">
    <source>
        <dbReference type="Pfam" id="PF13439"/>
    </source>
</evidence>
<feature type="domain" description="Glycosyl transferase family 1" evidence="1">
    <location>
        <begin position="196"/>
        <end position="347"/>
    </location>
</feature>
<dbReference type="InterPro" id="IPR001296">
    <property type="entry name" value="Glyco_trans_1"/>
</dbReference>
<keyword evidence="4" id="KW-1185">Reference proteome</keyword>
<accession>A0A2H4Q448</accession>
<proteinExistence type="predicted"/>
<dbReference type="RefSeq" id="WP_089673709.1">
    <property type="nucleotide sequence ID" value="NZ_CP024845.1"/>
</dbReference>
<evidence type="ECO:0000259" key="1">
    <source>
        <dbReference type="Pfam" id="PF00534"/>
    </source>
</evidence>
<keyword evidence="3" id="KW-0808">Transferase</keyword>
<dbReference type="PANTHER" id="PTHR12526">
    <property type="entry name" value="GLYCOSYLTRANSFERASE"/>
    <property type="match status" value="1"/>
</dbReference>
<dbReference type="PANTHER" id="PTHR12526:SF630">
    <property type="entry name" value="GLYCOSYLTRANSFERASE"/>
    <property type="match status" value="1"/>
</dbReference>
<gene>
    <name evidence="3" type="ORF">SAMN05444271_1415</name>
</gene>
<evidence type="ECO:0000313" key="3">
    <source>
        <dbReference type="EMBL" id="SEJ29320.1"/>
    </source>
</evidence>
<dbReference type="Pfam" id="PF13439">
    <property type="entry name" value="Glyco_transf_4"/>
    <property type="match status" value="1"/>
</dbReference>
<dbReference type="Gene3D" id="3.40.50.2000">
    <property type="entry name" value="Glycogen Phosphorylase B"/>
    <property type="match status" value="2"/>
</dbReference>
<dbReference type="InterPro" id="IPR028098">
    <property type="entry name" value="Glyco_trans_4-like_N"/>
</dbReference>
<dbReference type="SUPFAM" id="SSF53756">
    <property type="entry name" value="UDP-Glycosyltransferase/glycogen phosphorylase"/>
    <property type="match status" value="1"/>
</dbReference>
<accession>A0A1H6XWV1</accession>
<dbReference type="OrthoDB" id="132546at2157"/>
<feature type="domain" description="Glycosyltransferase subfamily 4-like N-terminal" evidence="2">
    <location>
        <begin position="17"/>
        <end position="175"/>
    </location>
</feature>
<protein>
    <submittedName>
        <fullName evidence="3">Glycosyltransferase involved in cell wall bisynthesis</fullName>
    </submittedName>
</protein>
<evidence type="ECO:0000313" key="4">
    <source>
        <dbReference type="Proteomes" id="UP000198888"/>
    </source>
</evidence>
<dbReference type="GO" id="GO:0016757">
    <property type="term" value="F:glycosyltransferase activity"/>
    <property type="evidence" value="ECO:0007669"/>
    <property type="project" value="InterPro"/>
</dbReference>
<dbReference type="GeneID" id="35003183"/>
<dbReference type="CDD" id="cd03811">
    <property type="entry name" value="GT4_GT28_WabH-like"/>
    <property type="match status" value="1"/>
</dbReference>
<sequence>MDENSDIAFFLPSAYGGGAERVITTVASELSSRGYSVDLLLGETDGSDADLPSEITVLGFDHSRLSVALPSLINYLQTQHPSVIVSTIYLSNILVMMSHFLTRSNSRLVLRVANTPSIHLSSNSARHVIGRNLLPFVYSRADRILAISNGVKADLVDEFSVSSEKITTIYNPIELSMVDERANEPLTHRWLSNSYQTIVGLGRLTPQKDFSTLLQSFAAVHAGTPSARLLILGDGELRESLQALAASLGISDVVEFTGYVDNPYKYLSRADLFVLSSKWEGFGLCIIEALACGCPVVSTDCPNGPREILVDGEYGRLVPVGDVERLSAMIETELTKEHDETKLRSRAEMFRVDRIVDEYESLLFDSDRITAQHTDS</sequence>